<keyword evidence="1" id="KW-0472">Membrane</keyword>
<dbReference type="SUPFAM" id="SSF51905">
    <property type="entry name" value="FAD/NAD(P)-binding domain"/>
    <property type="match status" value="1"/>
</dbReference>
<sequence>MTRSYWQRQHQAAERIADIAIVGGGVIGCATAFWLRRLRPQLRLMLLEASALADGASGRNAGFILPGASADFLKDCRRYGETRARRLWQFTRENRSLLLRELDPAAFDWESSGALIVAGSAEEEARLQQAVALLRSDGIPVIFLTSAEVNRRLQAQGYRGGLYLPEGGCLDPVAFVRYLAIQSTATVLTHHPVLALMPCNEGVRLETPYGAIRAGQVLLALNAYLPRLLPETAAYVRPVRAQMLATEPARQRWIPCPVYSHEGFFYLRQLRDGTLLLGGARHLHLEEEVGYDDVTTEALQADLERYLQAYFPQTTGLRVRCRWSGTMGFSPDGLPMIDQIPGLPGSYWVAGFTGHGMGYSFRMGRLLAELLLGQPQPEGYDLFARNGRAVFAKDASAPNPAHP</sequence>
<gene>
    <name evidence="3" type="ORF">SAMN04488087_1242</name>
</gene>
<dbReference type="STRING" id="633813.SAMN04488087_1242"/>
<dbReference type="InterPro" id="IPR036188">
    <property type="entry name" value="FAD/NAD-bd_sf"/>
</dbReference>
<dbReference type="OrthoDB" id="1491488at2"/>
<dbReference type="Pfam" id="PF01266">
    <property type="entry name" value="DAO"/>
    <property type="match status" value="1"/>
</dbReference>
<organism evidence="3 4">
    <name type="scientific">Rhodothermus profundi</name>
    <dbReference type="NCBI Taxonomy" id="633813"/>
    <lineage>
        <taxon>Bacteria</taxon>
        <taxon>Pseudomonadati</taxon>
        <taxon>Rhodothermota</taxon>
        <taxon>Rhodothermia</taxon>
        <taxon>Rhodothermales</taxon>
        <taxon>Rhodothermaceae</taxon>
        <taxon>Rhodothermus</taxon>
    </lineage>
</organism>
<dbReference type="Gene3D" id="3.30.9.10">
    <property type="entry name" value="D-Amino Acid Oxidase, subunit A, domain 2"/>
    <property type="match status" value="1"/>
</dbReference>
<dbReference type="Gene3D" id="3.50.50.60">
    <property type="entry name" value="FAD/NAD(P)-binding domain"/>
    <property type="match status" value="1"/>
</dbReference>
<dbReference type="PANTHER" id="PTHR13847:SF281">
    <property type="entry name" value="FAD DEPENDENT OXIDOREDUCTASE DOMAIN-CONTAINING PROTEIN"/>
    <property type="match status" value="1"/>
</dbReference>
<keyword evidence="1" id="KW-0812">Transmembrane</keyword>
<dbReference type="EMBL" id="FRAU01000003">
    <property type="protein sequence ID" value="SHK48640.1"/>
    <property type="molecule type" value="Genomic_DNA"/>
</dbReference>
<accession>A0A1M6SVI1</accession>
<dbReference type="PANTHER" id="PTHR13847">
    <property type="entry name" value="SARCOSINE DEHYDROGENASE-RELATED"/>
    <property type="match status" value="1"/>
</dbReference>
<evidence type="ECO:0000313" key="4">
    <source>
        <dbReference type="Proteomes" id="UP000185812"/>
    </source>
</evidence>
<dbReference type="RefSeq" id="WP_072715093.1">
    <property type="nucleotide sequence ID" value="NZ_FRAU01000003.1"/>
</dbReference>
<evidence type="ECO:0000313" key="3">
    <source>
        <dbReference type="EMBL" id="SHK48640.1"/>
    </source>
</evidence>
<evidence type="ECO:0000256" key="1">
    <source>
        <dbReference type="SAM" id="Phobius"/>
    </source>
</evidence>
<dbReference type="Proteomes" id="UP000185812">
    <property type="component" value="Unassembled WGS sequence"/>
</dbReference>
<evidence type="ECO:0000259" key="2">
    <source>
        <dbReference type="Pfam" id="PF01266"/>
    </source>
</evidence>
<dbReference type="PROSITE" id="PS51257">
    <property type="entry name" value="PROKAR_LIPOPROTEIN"/>
    <property type="match status" value="1"/>
</dbReference>
<proteinExistence type="predicted"/>
<name>A0A1M6SVI1_9BACT</name>
<dbReference type="AlphaFoldDB" id="A0A1M6SVI1"/>
<protein>
    <recommendedName>
        <fullName evidence="2">FAD dependent oxidoreductase domain-containing protein</fullName>
    </recommendedName>
</protein>
<dbReference type="GO" id="GO:0005737">
    <property type="term" value="C:cytoplasm"/>
    <property type="evidence" value="ECO:0007669"/>
    <property type="project" value="TreeGrafter"/>
</dbReference>
<reference evidence="4" key="1">
    <citation type="submission" date="2016-11" db="EMBL/GenBank/DDBJ databases">
        <authorList>
            <person name="Varghese N."/>
            <person name="Submissions S."/>
        </authorList>
    </citation>
    <scope>NUCLEOTIDE SEQUENCE [LARGE SCALE GENOMIC DNA]</scope>
    <source>
        <strain evidence="4">DSM 22212</strain>
    </source>
</reference>
<dbReference type="SUPFAM" id="SSF54373">
    <property type="entry name" value="FAD-linked reductases, C-terminal domain"/>
    <property type="match status" value="1"/>
</dbReference>
<feature type="transmembrane region" description="Helical" evidence="1">
    <location>
        <begin position="16"/>
        <end position="35"/>
    </location>
</feature>
<feature type="domain" description="FAD dependent oxidoreductase" evidence="2">
    <location>
        <begin position="18"/>
        <end position="370"/>
    </location>
</feature>
<keyword evidence="4" id="KW-1185">Reference proteome</keyword>
<dbReference type="InterPro" id="IPR006076">
    <property type="entry name" value="FAD-dep_OxRdtase"/>
</dbReference>
<keyword evidence="1" id="KW-1133">Transmembrane helix</keyword>